<reference evidence="1 2" key="1">
    <citation type="submission" date="2019-09" db="EMBL/GenBank/DDBJ databases">
        <title>Taxonomy of Antarctic Massilia spp.: description of Massilia rubra sp. nov., Massilia aquatica sp. nov., Massilia mucilaginosa sp. nov., Massilia frigida sp. nov. isolated from streams, lakes and regoliths.</title>
        <authorList>
            <person name="Holochova P."/>
            <person name="Sedlacek I."/>
            <person name="Kralova S."/>
            <person name="Maslanova I."/>
            <person name="Busse H.-J."/>
            <person name="Stankova E."/>
            <person name="Vrbovska V."/>
            <person name="Kovarovic V."/>
            <person name="Bartak M."/>
            <person name="Svec P."/>
            <person name="Pantucek R."/>
        </authorList>
    </citation>
    <scope>NUCLEOTIDE SEQUENCE [LARGE SCALE GENOMIC DNA]</scope>
    <source>
        <strain evidence="1 2">CCM 8693</strain>
    </source>
</reference>
<organism evidence="1 2">
    <name type="scientific">Massilia aquatica</name>
    <dbReference type="NCBI Taxonomy" id="2609000"/>
    <lineage>
        <taxon>Bacteria</taxon>
        <taxon>Pseudomonadati</taxon>
        <taxon>Pseudomonadota</taxon>
        <taxon>Betaproteobacteria</taxon>
        <taxon>Burkholderiales</taxon>
        <taxon>Oxalobacteraceae</taxon>
        <taxon>Telluria group</taxon>
        <taxon>Massilia</taxon>
    </lineage>
</organism>
<sequence length="154" mass="17433">MLIEFRFSRHDSEELATDFDAGEIDMHIGQDLISSRKRTHMPNIIYMALYDLMDGVVSLQNGAKSFQMQGSHYAFCVHFRRTRKGIVVTYEERKYGPVALVALLDAIQRGLTEFFADPLNAIPLGGAMEGDFLGSWDALKQAMEQSGQLQNRKK</sequence>
<name>A0ABX0MCK2_9BURK</name>
<gene>
    <name evidence="1" type="ORF">F1609_32810</name>
</gene>
<dbReference type="Proteomes" id="UP000819052">
    <property type="component" value="Unassembled WGS sequence"/>
</dbReference>
<protein>
    <submittedName>
        <fullName evidence="1">Uncharacterized protein</fullName>
    </submittedName>
</protein>
<accession>A0ABX0MCK2</accession>
<evidence type="ECO:0000313" key="1">
    <source>
        <dbReference type="EMBL" id="NHZ44893.1"/>
    </source>
</evidence>
<dbReference type="RefSeq" id="WP_167081992.1">
    <property type="nucleotide sequence ID" value="NZ_VVIW01000043.1"/>
</dbReference>
<comment type="caution">
    <text evidence="1">The sequence shown here is derived from an EMBL/GenBank/DDBJ whole genome shotgun (WGS) entry which is preliminary data.</text>
</comment>
<dbReference type="EMBL" id="VVIW01000043">
    <property type="protein sequence ID" value="NHZ44893.1"/>
    <property type="molecule type" value="Genomic_DNA"/>
</dbReference>
<evidence type="ECO:0000313" key="2">
    <source>
        <dbReference type="Proteomes" id="UP000819052"/>
    </source>
</evidence>
<keyword evidence="2" id="KW-1185">Reference proteome</keyword>
<proteinExistence type="predicted"/>